<organism evidence="8 9">
    <name type="scientific">Anabaena lutea FACHB-196</name>
    <dbReference type="NCBI Taxonomy" id="2692881"/>
    <lineage>
        <taxon>Bacteria</taxon>
        <taxon>Bacillati</taxon>
        <taxon>Cyanobacteriota</taxon>
        <taxon>Cyanophyceae</taxon>
        <taxon>Nostocales</taxon>
        <taxon>Nostocaceae</taxon>
        <taxon>Anabaena</taxon>
    </lineage>
</organism>
<evidence type="ECO:0000256" key="1">
    <source>
        <dbReference type="ARBA" id="ARBA00003640"/>
    </source>
</evidence>
<feature type="region of interest" description="Disordered" evidence="7">
    <location>
        <begin position="1"/>
        <end position="42"/>
    </location>
</feature>
<dbReference type="RefSeq" id="WP_190711331.1">
    <property type="nucleotide sequence ID" value="NZ_JACJST010000001.1"/>
</dbReference>
<dbReference type="Pfam" id="PF03750">
    <property type="entry name" value="Csm2_III-A"/>
    <property type="match status" value="1"/>
</dbReference>
<dbReference type="EMBL" id="JACJST010000001">
    <property type="protein sequence ID" value="MBD2566513.1"/>
    <property type="molecule type" value="Genomic_DNA"/>
</dbReference>
<comment type="similarity">
    <text evidence="2">Belongs to the CRISPR-associated Csm2 family.</text>
</comment>
<keyword evidence="9" id="KW-1185">Reference proteome</keyword>
<reference evidence="8 9" key="1">
    <citation type="journal article" date="2020" name="ISME J.">
        <title>Comparative genomics reveals insights into cyanobacterial evolution and habitat adaptation.</title>
        <authorList>
            <person name="Chen M.Y."/>
            <person name="Teng W.K."/>
            <person name="Zhao L."/>
            <person name="Hu C.X."/>
            <person name="Zhou Y.K."/>
            <person name="Han B.P."/>
            <person name="Song L.R."/>
            <person name="Shu W.S."/>
        </authorList>
    </citation>
    <scope>NUCLEOTIDE SEQUENCE [LARGE SCALE GENOMIC DNA]</scope>
    <source>
        <strain evidence="8 9">FACHB-196</strain>
    </source>
</reference>
<dbReference type="NCBIfam" id="TIGR01870">
    <property type="entry name" value="cas_TM1810_Csm2"/>
    <property type="match status" value="1"/>
</dbReference>
<evidence type="ECO:0000256" key="2">
    <source>
        <dbReference type="ARBA" id="ARBA00006896"/>
    </source>
</evidence>
<dbReference type="Proteomes" id="UP000640531">
    <property type="component" value="Unassembled WGS sequence"/>
</dbReference>
<comment type="caution">
    <text evidence="8">The sequence shown here is derived from an EMBL/GenBank/DDBJ whole genome shotgun (WGS) entry which is preliminary data.</text>
</comment>
<evidence type="ECO:0000313" key="8">
    <source>
        <dbReference type="EMBL" id="MBD2566513.1"/>
    </source>
</evidence>
<comment type="function">
    <text evidence="1">This subunit may be involved in monitoring complementarity of crRNA and target RNA.</text>
</comment>
<name>A0ABR8FAA2_9NOST</name>
<keyword evidence="5" id="KW-0051">Antiviral defense</keyword>
<evidence type="ECO:0000256" key="5">
    <source>
        <dbReference type="ARBA" id="ARBA00023118"/>
    </source>
</evidence>
<evidence type="ECO:0000256" key="6">
    <source>
        <dbReference type="ARBA" id="ARBA00031723"/>
    </source>
</evidence>
<keyword evidence="4" id="KW-0694">RNA-binding</keyword>
<gene>
    <name evidence="8" type="primary">csm2</name>
    <name evidence="8" type="ORF">H6G59_01095</name>
</gene>
<sequence>MNNLNKPQPPNTRNPGQIVKQSDKQSNNSSQSNSRVNRENNTNIVKEIKDVIGNSDFLKDYPIRTLVQQAEHLGYYLKEQRLETNQIRKFLDAINQIKYILALDDDEKIKNANPEEQEKLRFNKIETEIVLLKPKLAYAAARQTAVKPLNEVMKFAIDRVKSPQDFYRLVQFIESIIAYHKEADSRR</sequence>
<evidence type="ECO:0000256" key="3">
    <source>
        <dbReference type="ARBA" id="ARBA00016118"/>
    </source>
</evidence>
<dbReference type="InterPro" id="IPR010149">
    <property type="entry name" value="CRISPR-assoc_prot_Csm2_III-A"/>
</dbReference>
<feature type="compositionally biased region" description="Low complexity" evidence="7">
    <location>
        <begin position="24"/>
        <end position="41"/>
    </location>
</feature>
<evidence type="ECO:0000256" key="4">
    <source>
        <dbReference type="ARBA" id="ARBA00022884"/>
    </source>
</evidence>
<evidence type="ECO:0000256" key="7">
    <source>
        <dbReference type="SAM" id="MobiDB-lite"/>
    </source>
</evidence>
<accession>A0ABR8FAA2</accession>
<protein>
    <recommendedName>
        <fullName evidence="3">CRISPR system Cms protein Csm2</fullName>
    </recommendedName>
    <alternativeName>
        <fullName evidence="6">CRISPR type III A-associated protein Csm2</fullName>
    </alternativeName>
</protein>
<proteinExistence type="inferred from homology"/>
<evidence type="ECO:0000313" key="9">
    <source>
        <dbReference type="Proteomes" id="UP000640531"/>
    </source>
</evidence>